<sequence>MFLGLGTTISDPQIMWVHVAPVRLFQPPRSLHTMLPSTPSAVHLLDVIKAPISQLRQAQAQTARRSGVQYASPKIGDVLVP</sequence>
<evidence type="ECO:0000313" key="2">
    <source>
        <dbReference type="Proteomes" id="UP000054217"/>
    </source>
</evidence>
<name>A0A0C3NEL5_PISTI</name>
<organism evidence="1 2">
    <name type="scientific">Pisolithus tinctorius Marx 270</name>
    <dbReference type="NCBI Taxonomy" id="870435"/>
    <lineage>
        <taxon>Eukaryota</taxon>
        <taxon>Fungi</taxon>
        <taxon>Dikarya</taxon>
        <taxon>Basidiomycota</taxon>
        <taxon>Agaricomycotina</taxon>
        <taxon>Agaricomycetes</taxon>
        <taxon>Agaricomycetidae</taxon>
        <taxon>Boletales</taxon>
        <taxon>Sclerodermatineae</taxon>
        <taxon>Pisolithaceae</taxon>
        <taxon>Pisolithus</taxon>
    </lineage>
</organism>
<gene>
    <name evidence="1" type="ORF">M404DRAFT_432391</name>
</gene>
<reference evidence="1 2" key="1">
    <citation type="submission" date="2014-04" db="EMBL/GenBank/DDBJ databases">
        <authorList>
            <consortium name="DOE Joint Genome Institute"/>
            <person name="Kuo A."/>
            <person name="Kohler A."/>
            <person name="Costa M.D."/>
            <person name="Nagy L.G."/>
            <person name="Floudas D."/>
            <person name="Copeland A."/>
            <person name="Barry K.W."/>
            <person name="Cichocki N."/>
            <person name="Veneault-Fourrey C."/>
            <person name="LaButti K."/>
            <person name="Lindquist E.A."/>
            <person name="Lipzen A."/>
            <person name="Lundell T."/>
            <person name="Morin E."/>
            <person name="Murat C."/>
            <person name="Sun H."/>
            <person name="Tunlid A."/>
            <person name="Henrissat B."/>
            <person name="Grigoriev I.V."/>
            <person name="Hibbett D.S."/>
            <person name="Martin F."/>
            <person name="Nordberg H.P."/>
            <person name="Cantor M.N."/>
            <person name="Hua S.X."/>
        </authorList>
    </citation>
    <scope>NUCLEOTIDE SEQUENCE [LARGE SCALE GENOMIC DNA]</scope>
    <source>
        <strain evidence="1 2">Marx 270</strain>
    </source>
</reference>
<dbReference type="EMBL" id="KN832123">
    <property type="protein sequence ID" value="KIN93943.1"/>
    <property type="molecule type" value="Genomic_DNA"/>
</dbReference>
<dbReference type="HOGENOM" id="CLU_2574820_0_0_1"/>
<dbReference type="InParanoid" id="A0A0C3NEL5"/>
<accession>A0A0C3NEL5</accession>
<proteinExistence type="predicted"/>
<dbReference type="AlphaFoldDB" id="A0A0C3NEL5"/>
<dbReference type="Proteomes" id="UP000054217">
    <property type="component" value="Unassembled WGS sequence"/>
</dbReference>
<evidence type="ECO:0000313" key="1">
    <source>
        <dbReference type="EMBL" id="KIN93943.1"/>
    </source>
</evidence>
<protein>
    <submittedName>
        <fullName evidence="1">Uncharacterized protein</fullName>
    </submittedName>
</protein>
<reference evidence="2" key="2">
    <citation type="submission" date="2015-01" db="EMBL/GenBank/DDBJ databases">
        <title>Evolutionary Origins and Diversification of the Mycorrhizal Mutualists.</title>
        <authorList>
            <consortium name="DOE Joint Genome Institute"/>
            <consortium name="Mycorrhizal Genomics Consortium"/>
            <person name="Kohler A."/>
            <person name="Kuo A."/>
            <person name="Nagy L.G."/>
            <person name="Floudas D."/>
            <person name="Copeland A."/>
            <person name="Barry K.W."/>
            <person name="Cichocki N."/>
            <person name="Veneault-Fourrey C."/>
            <person name="LaButti K."/>
            <person name="Lindquist E.A."/>
            <person name="Lipzen A."/>
            <person name="Lundell T."/>
            <person name="Morin E."/>
            <person name="Murat C."/>
            <person name="Riley R."/>
            <person name="Ohm R."/>
            <person name="Sun H."/>
            <person name="Tunlid A."/>
            <person name="Henrissat B."/>
            <person name="Grigoriev I.V."/>
            <person name="Hibbett D.S."/>
            <person name="Martin F."/>
        </authorList>
    </citation>
    <scope>NUCLEOTIDE SEQUENCE [LARGE SCALE GENOMIC DNA]</scope>
    <source>
        <strain evidence="2">Marx 270</strain>
    </source>
</reference>
<keyword evidence="2" id="KW-1185">Reference proteome</keyword>